<reference evidence="3" key="1">
    <citation type="submission" date="2022-08" db="EMBL/GenBank/DDBJ databases">
        <title>A Global Phylogenomic Analysis of the Shiitake Genus Lentinula.</title>
        <authorList>
            <consortium name="DOE Joint Genome Institute"/>
            <person name="Sierra-Patev S."/>
            <person name="Min B."/>
            <person name="Naranjo-Ortiz M."/>
            <person name="Looney B."/>
            <person name="Konkel Z."/>
            <person name="Slot J.C."/>
            <person name="Sakamoto Y."/>
            <person name="Steenwyk J.L."/>
            <person name="Rokas A."/>
            <person name="Carro J."/>
            <person name="Camarero S."/>
            <person name="Ferreira P."/>
            <person name="Molpeceres G."/>
            <person name="Ruiz-Duenas F.J."/>
            <person name="Serrano A."/>
            <person name="Henrissat B."/>
            <person name="Drula E."/>
            <person name="Hughes K.W."/>
            <person name="Mata J.L."/>
            <person name="Ishikawa N.K."/>
            <person name="Vargas-Isla R."/>
            <person name="Ushijima S."/>
            <person name="Smith C.A."/>
            <person name="Ahrendt S."/>
            <person name="Andreopoulos W."/>
            <person name="He G."/>
            <person name="Labutti K."/>
            <person name="Lipzen A."/>
            <person name="Ng V."/>
            <person name="Riley R."/>
            <person name="Sandor L."/>
            <person name="Barry K."/>
            <person name="Martinez A.T."/>
            <person name="Xiao Y."/>
            <person name="Gibbons J.G."/>
            <person name="Terashima K."/>
            <person name="Grigoriev I.V."/>
            <person name="Hibbett D.S."/>
        </authorList>
    </citation>
    <scope>NUCLEOTIDE SEQUENCE</scope>
    <source>
        <strain evidence="3">RHP3577 ss4</strain>
    </source>
</reference>
<evidence type="ECO:0000313" key="4">
    <source>
        <dbReference type="Proteomes" id="UP001150217"/>
    </source>
</evidence>
<feature type="compositionally biased region" description="Basic and acidic residues" evidence="1">
    <location>
        <begin position="704"/>
        <end position="718"/>
    </location>
</feature>
<keyword evidence="4" id="KW-1185">Reference proteome</keyword>
<organism evidence="3 4">
    <name type="scientific">Lentinula lateritia</name>
    <dbReference type="NCBI Taxonomy" id="40482"/>
    <lineage>
        <taxon>Eukaryota</taxon>
        <taxon>Fungi</taxon>
        <taxon>Dikarya</taxon>
        <taxon>Basidiomycota</taxon>
        <taxon>Agaricomycotina</taxon>
        <taxon>Agaricomycetes</taxon>
        <taxon>Agaricomycetidae</taxon>
        <taxon>Agaricales</taxon>
        <taxon>Marasmiineae</taxon>
        <taxon>Omphalotaceae</taxon>
        <taxon>Lentinula</taxon>
    </lineage>
</organism>
<dbReference type="EMBL" id="JANVFT010000006">
    <property type="protein sequence ID" value="KAJ4500442.1"/>
    <property type="molecule type" value="Genomic_DNA"/>
</dbReference>
<feature type="compositionally biased region" description="Polar residues" evidence="1">
    <location>
        <begin position="734"/>
        <end position="743"/>
    </location>
</feature>
<feature type="region of interest" description="Disordered" evidence="1">
    <location>
        <begin position="665"/>
        <end position="752"/>
    </location>
</feature>
<feature type="region of interest" description="Disordered" evidence="1">
    <location>
        <begin position="928"/>
        <end position="1008"/>
    </location>
</feature>
<gene>
    <name evidence="3" type="ORF">C8R41DRAFT_487921</name>
</gene>
<accession>A0ABQ8VXX8</accession>
<evidence type="ECO:0000256" key="2">
    <source>
        <dbReference type="SAM" id="Phobius"/>
    </source>
</evidence>
<feature type="compositionally biased region" description="Low complexity" evidence="1">
    <location>
        <begin position="837"/>
        <end position="860"/>
    </location>
</feature>
<evidence type="ECO:0000256" key="1">
    <source>
        <dbReference type="SAM" id="MobiDB-lite"/>
    </source>
</evidence>
<feature type="compositionally biased region" description="Low complexity" evidence="1">
    <location>
        <begin position="962"/>
        <end position="978"/>
    </location>
</feature>
<feature type="region of interest" description="Disordered" evidence="1">
    <location>
        <begin position="789"/>
        <end position="887"/>
    </location>
</feature>
<comment type="caution">
    <text evidence="3">The sequence shown here is derived from an EMBL/GenBank/DDBJ whole genome shotgun (WGS) entry which is preliminary data.</text>
</comment>
<dbReference type="CDD" id="cd12087">
    <property type="entry name" value="TM_EGFR-like"/>
    <property type="match status" value="1"/>
</dbReference>
<sequence length="1008" mass="108374">MANSPPLLVVDDTSPTILYFPFGDTLSIPNFTAGWNPLFNQTSFGGVPLEVENSTTVHITSLNNASFSLKWKGTGIQLAGYTTDASYTILLDGFLQDANFTKTLLASIQDLDNADHDISLTTIISDTTQNQTSSFLVFDKATILAPPASDNTTVDTLFTPQSLNDSGISFIGEWNFQNTSGNGLSPVHISNNPDDSASVNFNGTALQIYGTVSPQGGNYTVKLDNVTSQFSANASFIQNNTVLFFASALNPNVAHDVQISNNGGTLILPFNGFVVFSSGDPNIPSTDTTPGVASPGGNLSSGSLAKGTIAALVLAGILAFLLISGLLFFFFVWRPMKIKHRQALRERYMLERDASGGDAVLNIGQHAPSYVSNISPTGSRRTRGSQRSSGRSGFLRWKREMESTDGGNVLGALGLIFRHSYSPKDKAPSHLDDDILYEDGSGSRKSSNLSFISPTQSPARKGKSRWVGKSKQDVPSFTIDLPPLNLSQEHFEIPALLPPPTAHTPLSDFTSLTYMSTPDTRNFRELSFNAPFSHLSNTSHPQPSAASPDYGKTDSNGALLIRDGFRRSNESESEVDFRSSLVSTRQEPDLQVHVQEFEVQSTHATFSTRRSVSRTAASMYAREMDRGSVRTNDDGLSMLGPATARAAIRSLSPRTSELAFTNLGLDQPIPSASHPEDDARSPRERLVSDETLRPQSQDPSADVDLARHDRRKTAESASRKSRLSVRFEDDTDRLTSSSKNQSAELADDNLLVPPGRLEVPRAAFRLTPQRPVTSPISEADSKVATSFLDLSGSNSQSNSDSSQREPSLASQGQGLKSRWSATTATDLGSHNLRQESSDSQNSGGSTSSPSSNFPFPVSLPASPHHPEGFKPSPPVTPSLGTYQTLAPGRLNIHPHPFGIAMNPASPSDSVPISISDLHFRHSDSENDELITDSTADPGSHLPPHPPLPSIPPTPTSLPPLNAPSHVASPTSPTLSSPSYIVSRVFPHSRSNSAIGPPDQLMIRSQSCP</sequence>
<keyword evidence="2" id="KW-1133">Transmembrane helix</keyword>
<proteinExistence type="predicted"/>
<keyword evidence="2" id="KW-0812">Transmembrane</keyword>
<dbReference type="Gene3D" id="2.60.120.260">
    <property type="entry name" value="Galactose-binding domain-like"/>
    <property type="match status" value="1"/>
</dbReference>
<feature type="transmembrane region" description="Helical" evidence="2">
    <location>
        <begin position="309"/>
        <end position="333"/>
    </location>
</feature>
<feature type="region of interest" description="Disordered" evidence="1">
    <location>
        <begin position="441"/>
        <end position="469"/>
    </location>
</feature>
<evidence type="ECO:0000313" key="3">
    <source>
        <dbReference type="EMBL" id="KAJ4500442.1"/>
    </source>
</evidence>
<name>A0ABQ8VXX8_9AGAR</name>
<feature type="compositionally biased region" description="Polar residues" evidence="1">
    <location>
        <begin position="804"/>
        <end position="828"/>
    </location>
</feature>
<protein>
    <submittedName>
        <fullName evidence="3">Uncharacterized protein</fullName>
    </submittedName>
</protein>
<feature type="region of interest" description="Disordered" evidence="1">
    <location>
        <begin position="371"/>
        <end position="394"/>
    </location>
</feature>
<keyword evidence="2" id="KW-0472">Membrane</keyword>
<feature type="compositionally biased region" description="Low complexity" evidence="1">
    <location>
        <begin position="789"/>
        <end position="801"/>
    </location>
</feature>
<feature type="compositionally biased region" description="Polar residues" evidence="1">
    <location>
        <begin position="443"/>
        <end position="458"/>
    </location>
</feature>
<dbReference type="Proteomes" id="UP001150217">
    <property type="component" value="Unassembled WGS sequence"/>
</dbReference>
<feature type="compositionally biased region" description="Pro residues" evidence="1">
    <location>
        <begin position="940"/>
        <end position="961"/>
    </location>
</feature>
<feature type="compositionally biased region" description="Basic and acidic residues" evidence="1">
    <location>
        <begin position="674"/>
        <end position="692"/>
    </location>
</feature>